<keyword evidence="3" id="KW-1185">Reference proteome</keyword>
<name>A0A926RU57_9BACL</name>
<sequence>MQEHFHFNRPLKQVQRLFNRILKEFNDSYKIVVPIQLRQRRNLHLQKQEDTVLITIFILGKMLGFNSERMWHKFVCTNLIIEQFPERSRYHRRCKQLLQIIKLIRMRMLRHFAKESPYHIIDSMPVPLCHPVRKYRAKRLIDIADIGYCASKQERYYGLKGSFQITAEGYIASYVISKASIHDIRVAEELIEQYPHPFVLADKGYVSDDLRIRLKKQYHVNLLVEPRKNQKIKSSKSLTSIICSKRKQIETLFSNLVDTLKLNRNRAEPPWGFELNLEGILLAHTFLVLWSILNGNSGHRWKEQIFN</sequence>
<feature type="domain" description="Transposase IS4-like" evidence="1">
    <location>
        <begin position="120"/>
        <end position="285"/>
    </location>
</feature>
<comment type="caution">
    <text evidence="2">The sequence shown here is derived from an EMBL/GenBank/DDBJ whole genome shotgun (WGS) entry which is preliminary data.</text>
</comment>
<dbReference type="RefSeq" id="WP_191142602.1">
    <property type="nucleotide sequence ID" value="NZ_JACXAH010000029.1"/>
</dbReference>
<gene>
    <name evidence="2" type="ORF">IC620_14600</name>
</gene>
<evidence type="ECO:0000259" key="1">
    <source>
        <dbReference type="Pfam" id="PF01609"/>
    </source>
</evidence>
<dbReference type="Pfam" id="PF01609">
    <property type="entry name" value="DDE_Tnp_1"/>
    <property type="match status" value="1"/>
</dbReference>
<dbReference type="NCBIfam" id="NF033520">
    <property type="entry name" value="transpos_IS982"/>
    <property type="match status" value="1"/>
</dbReference>
<dbReference type="Proteomes" id="UP000661691">
    <property type="component" value="Unassembled WGS sequence"/>
</dbReference>
<evidence type="ECO:0000313" key="2">
    <source>
        <dbReference type="EMBL" id="MBD1373575.1"/>
    </source>
</evidence>
<dbReference type="GO" id="GO:0004803">
    <property type="term" value="F:transposase activity"/>
    <property type="evidence" value="ECO:0007669"/>
    <property type="project" value="InterPro"/>
</dbReference>
<dbReference type="EMBL" id="JACXAH010000029">
    <property type="protein sequence ID" value="MBD1373575.1"/>
    <property type="molecule type" value="Genomic_DNA"/>
</dbReference>
<reference evidence="2" key="1">
    <citation type="submission" date="2020-09" db="EMBL/GenBank/DDBJ databases">
        <title>A novel bacterium of genus Hazenella, isolated from South China Sea.</title>
        <authorList>
            <person name="Huang H."/>
            <person name="Mo K."/>
            <person name="Hu Y."/>
        </authorList>
    </citation>
    <scope>NUCLEOTIDE SEQUENCE</scope>
    <source>
        <strain evidence="2">IB182357</strain>
    </source>
</reference>
<protein>
    <submittedName>
        <fullName evidence="2">IS982 family transposase</fullName>
    </submittedName>
</protein>
<organism evidence="2 3">
    <name type="scientific">Polycladospora coralii</name>
    <dbReference type="NCBI Taxonomy" id="2771432"/>
    <lineage>
        <taxon>Bacteria</taxon>
        <taxon>Bacillati</taxon>
        <taxon>Bacillota</taxon>
        <taxon>Bacilli</taxon>
        <taxon>Bacillales</taxon>
        <taxon>Thermoactinomycetaceae</taxon>
        <taxon>Polycladospora</taxon>
    </lineage>
</organism>
<dbReference type="InterPro" id="IPR002559">
    <property type="entry name" value="Transposase_11"/>
</dbReference>
<evidence type="ECO:0000313" key="3">
    <source>
        <dbReference type="Proteomes" id="UP000661691"/>
    </source>
</evidence>
<dbReference type="GO" id="GO:0006313">
    <property type="term" value="P:DNA transposition"/>
    <property type="evidence" value="ECO:0007669"/>
    <property type="project" value="InterPro"/>
</dbReference>
<dbReference type="GO" id="GO:0003677">
    <property type="term" value="F:DNA binding"/>
    <property type="evidence" value="ECO:0007669"/>
    <property type="project" value="InterPro"/>
</dbReference>
<proteinExistence type="predicted"/>
<accession>A0A926RU57</accession>
<dbReference type="AlphaFoldDB" id="A0A926RU57"/>